<sequence length="46" mass="5194">MSDAVRRANSPRRHEVHEGHEETRFGWGPASLRIRVSLARAGCPCH</sequence>
<evidence type="ECO:0000256" key="1">
    <source>
        <dbReference type="SAM" id="MobiDB-lite"/>
    </source>
</evidence>
<gene>
    <name evidence="2" type="ORF">AVDCRST_MAG64-878</name>
</gene>
<accession>A0A6J4NED1</accession>
<name>A0A6J4NED1_9BACT</name>
<dbReference type="EMBL" id="CADCUQ010000212">
    <property type="protein sequence ID" value="CAA9385088.1"/>
    <property type="molecule type" value="Genomic_DNA"/>
</dbReference>
<organism evidence="2">
    <name type="scientific">uncultured Phycisphaerae bacterium</name>
    <dbReference type="NCBI Taxonomy" id="904963"/>
    <lineage>
        <taxon>Bacteria</taxon>
        <taxon>Pseudomonadati</taxon>
        <taxon>Planctomycetota</taxon>
        <taxon>Phycisphaerae</taxon>
        <taxon>environmental samples</taxon>
    </lineage>
</organism>
<reference evidence="2" key="1">
    <citation type="submission" date="2020-02" db="EMBL/GenBank/DDBJ databases">
        <authorList>
            <person name="Meier V. D."/>
        </authorList>
    </citation>
    <scope>NUCLEOTIDE SEQUENCE</scope>
    <source>
        <strain evidence="2">AVDCRST_MAG64</strain>
    </source>
</reference>
<protein>
    <submittedName>
        <fullName evidence="2">Uncharacterized protein</fullName>
    </submittedName>
</protein>
<evidence type="ECO:0000313" key="2">
    <source>
        <dbReference type="EMBL" id="CAA9385088.1"/>
    </source>
</evidence>
<feature type="region of interest" description="Disordered" evidence="1">
    <location>
        <begin position="1"/>
        <end position="24"/>
    </location>
</feature>
<dbReference type="AlphaFoldDB" id="A0A6J4NED1"/>
<proteinExistence type="predicted"/>